<dbReference type="EMBL" id="JBHSPA010000084">
    <property type="protein sequence ID" value="MFC5832716.1"/>
    <property type="molecule type" value="Genomic_DNA"/>
</dbReference>
<name>A0ABW1D6Q6_9ACTN</name>
<dbReference type="Proteomes" id="UP001596058">
    <property type="component" value="Unassembled WGS sequence"/>
</dbReference>
<dbReference type="Pfam" id="PF13238">
    <property type="entry name" value="AAA_18"/>
    <property type="match status" value="1"/>
</dbReference>
<proteinExistence type="predicted"/>
<accession>A0ABW1D6Q6</accession>
<dbReference type="RefSeq" id="WP_379522150.1">
    <property type="nucleotide sequence ID" value="NZ_JBHSPA010000084.1"/>
</dbReference>
<reference evidence="2" key="1">
    <citation type="journal article" date="2019" name="Int. J. Syst. Evol. Microbiol.">
        <title>The Global Catalogue of Microorganisms (GCM) 10K type strain sequencing project: providing services to taxonomists for standard genome sequencing and annotation.</title>
        <authorList>
            <consortium name="The Broad Institute Genomics Platform"/>
            <consortium name="The Broad Institute Genome Sequencing Center for Infectious Disease"/>
            <person name="Wu L."/>
            <person name="Ma J."/>
        </authorList>
    </citation>
    <scope>NUCLEOTIDE SEQUENCE [LARGE SCALE GENOMIC DNA]</scope>
    <source>
        <strain evidence="2">CCUG 53903</strain>
    </source>
</reference>
<comment type="caution">
    <text evidence="1">The sequence shown here is derived from an EMBL/GenBank/DDBJ whole genome shotgun (WGS) entry which is preliminary data.</text>
</comment>
<gene>
    <name evidence="1" type="ORF">ACFPZ3_53435</name>
</gene>
<sequence length="170" mass="18125">MASALLITGTVGAGKTTVADAVGDLLAGADVPNAVIDLDWLRRAWPAPPHDPFNGGLTMRNLRPVAANFLEAGAERLVLAGVIESHGERRAHEEALGVPLAVCRLRVALPEVHRRLRARHTHDDGLDWHLRRSGELASVLDEARVEDFAVDGTEGTASQVAARVVGAWEG</sequence>
<keyword evidence="2" id="KW-1185">Reference proteome</keyword>
<evidence type="ECO:0000313" key="1">
    <source>
        <dbReference type="EMBL" id="MFC5832716.1"/>
    </source>
</evidence>
<dbReference type="InterPro" id="IPR027417">
    <property type="entry name" value="P-loop_NTPase"/>
</dbReference>
<dbReference type="SUPFAM" id="SSF52540">
    <property type="entry name" value="P-loop containing nucleoside triphosphate hydrolases"/>
    <property type="match status" value="1"/>
</dbReference>
<protein>
    <submittedName>
        <fullName evidence="1">AAA family ATPase</fullName>
    </submittedName>
</protein>
<dbReference type="Gene3D" id="3.40.50.300">
    <property type="entry name" value="P-loop containing nucleotide triphosphate hydrolases"/>
    <property type="match status" value="1"/>
</dbReference>
<organism evidence="1 2">
    <name type="scientific">Nonomuraea insulae</name>
    <dbReference type="NCBI Taxonomy" id="1616787"/>
    <lineage>
        <taxon>Bacteria</taxon>
        <taxon>Bacillati</taxon>
        <taxon>Actinomycetota</taxon>
        <taxon>Actinomycetes</taxon>
        <taxon>Streptosporangiales</taxon>
        <taxon>Streptosporangiaceae</taxon>
        <taxon>Nonomuraea</taxon>
    </lineage>
</organism>
<evidence type="ECO:0000313" key="2">
    <source>
        <dbReference type="Proteomes" id="UP001596058"/>
    </source>
</evidence>